<evidence type="ECO:0000313" key="1">
    <source>
        <dbReference type="EMBL" id="QJI02026.1"/>
    </source>
</evidence>
<gene>
    <name evidence="1" type="ORF">TM448B02886_0005</name>
</gene>
<organism evidence="1">
    <name type="scientific">viral metagenome</name>
    <dbReference type="NCBI Taxonomy" id="1070528"/>
    <lineage>
        <taxon>unclassified sequences</taxon>
        <taxon>metagenomes</taxon>
        <taxon>organismal metagenomes</taxon>
    </lineage>
</organism>
<protein>
    <submittedName>
        <fullName evidence="1">Uncharacterized protein</fullName>
    </submittedName>
</protein>
<accession>A0A6M3Y0L7</accession>
<proteinExistence type="predicted"/>
<name>A0A6M3Y0L7_9ZZZZ</name>
<reference evidence="1" key="1">
    <citation type="submission" date="2020-03" db="EMBL/GenBank/DDBJ databases">
        <title>The deep terrestrial virosphere.</title>
        <authorList>
            <person name="Holmfeldt K."/>
            <person name="Nilsson E."/>
            <person name="Simone D."/>
            <person name="Lopez-Fernandez M."/>
            <person name="Wu X."/>
            <person name="de Brujin I."/>
            <person name="Lundin D."/>
            <person name="Andersson A."/>
            <person name="Bertilsson S."/>
            <person name="Dopson M."/>
        </authorList>
    </citation>
    <scope>NUCLEOTIDE SEQUENCE</scope>
    <source>
        <strain evidence="1">TM448B02886</strain>
    </source>
</reference>
<sequence length="86" mass="9999">MPRRAMLTSCAPGGSETGRAGWLLTFHFDAELIEALKTAIPYFDSYGVTREWRKDATEWWVSRDYEHVLGRLFTNFTVFRDAPRLL</sequence>
<dbReference type="AlphaFoldDB" id="A0A6M3Y0L7"/>
<dbReference type="EMBL" id="MT144970">
    <property type="protein sequence ID" value="QJI02026.1"/>
    <property type="molecule type" value="Genomic_DNA"/>
</dbReference>